<evidence type="ECO:0000256" key="1">
    <source>
        <dbReference type="SAM" id="SignalP"/>
    </source>
</evidence>
<evidence type="ECO:0008006" key="6">
    <source>
        <dbReference type="Google" id="ProtNLM"/>
    </source>
</evidence>
<feature type="signal peptide" evidence="1">
    <location>
        <begin position="1"/>
        <end position="18"/>
    </location>
</feature>
<accession>A0A6A7Z2Y4</accession>
<evidence type="ECO:0000313" key="5">
    <source>
        <dbReference type="Proteomes" id="UP000478064"/>
    </source>
</evidence>
<dbReference type="EMBL" id="WIVV01000001">
    <property type="protein sequence ID" value="MQU40973.1"/>
    <property type="molecule type" value="Genomic_DNA"/>
</dbReference>
<dbReference type="RefSeq" id="WP_153331252.1">
    <property type="nucleotide sequence ID" value="NZ_CP181271.1"/>
</dbReference>
<dbReference type="AlphaFoldDB" id="A0A6A7Z2Y4"/>
<proteinExistence type="predicted"/>
<protein>
    <recommendedName>
        <fullName evidence="6">Lipoprotein</fullName>
    </recommendedName>
</protein>
<keyword evidence="1" id="KW-0732">Signal</keyword>
<evidence type="ECO:0000313" key="4">
    <source>
        <dbReference type="Proteomes" id="UP000466863"/>
    </source>
</evidence>
<comment type="caution">
    <text evidence="3">The sequence shown here is derived from an EMBL/GenBank/DDBJ whole genome shotgun (WGS) entry which is preliminary data.</text>
</comment>
<dbReference type="Proteomes" id="UP000466863">
    <property type="component" value="Unassembled WGS sequence"/>
</dbReference>
<dbReference type="EMBL" id="WIVU01000003">
    <property type="protein sequence ID" value="MQU04575.1"/>
    <property type="molecule type" value="Genomic_DNA"/>
</dbReference>
<evidence type="ECO:0000313" key="2">
    <source>
        <dbReference type="EMBL" id="MQU04575.1"/>
    </source>
</evidence>
<dbReference type="PROSITE" id="PS51257">
    <property type="entry name" value="PROKAR_LIPOPROTEIN"/>
    <property type="match status" value="1"/>
</dbReference>
<name>A0A6A7Z2Y4_9PSED</name>
<evidence type="ECO:0000313" key="3">
    <source>
        <dbReference type="EMBL" id="MQU40973.1"/>
    </source>
</evidence>
<organism evidence="3 4">
    <name type="scientific">Pseudomonas helleri</name>
    <dbReference type="NCBI Taxonomy" id="1608996"/>
    <lineage>
        <taxon>Bacteria</taxon>
        <taxon>Pseudomonadati</taxon>
        <taxon>Pseudomonadota</taxon>
        <taxon>Gammaproteobacteria</taxon>
        <taxon>Pseudomonadales</taxon>
        <taxon>Pseudomonadaceae</taxon>
        <taxon>Pseudomonas</taxon>
    </lineage>
</organism>
<dbReference type="Proteomes" id="UP000478064">
    <property type="component" value="Unassembled WGS sequence"/>
</dbReference>
<reference evidence="4 5" key="1">
    <citation type="submission" date="2019-10" db="EMBL/GenBank/DDBJ databases">
        <title>Evaluation of single-gene subtyping targets for Pseudomonas.</title>
        <authorList>
            <person name="Reichler S.J."/>
            <person name="Orsi R.H."/>
            <person name="Wiedmann M."/>
            <person name="Martin N.H."/>
            <person name="Murphy S.I."/>
        </authorList>
    </citation>
    <scope>NUCLEOTIDE SEQUENCE [LARGE SCALE GENOMIC DNA]</scope>
    <source>
        <strain evidence="2 5">FSL R10-1637</strain>
        <strain evidence="3 4">FSL R10-1876</strain>
    </source>
</reference>
<gene>
    <name evidence="2" type="ORF">GHO27_02625</name>
    <name evidence="3" type="ORF">GHO28_00435</name>
</gene>
<feature type="chain" id="PRO_5036169604" description="Lipoprotein" evidence="1">
    <location>
        <begin position="19"/>
        <end position="249"/>
    </location>
</feature>
<sequence length="249" mass="26696">MRKALALSLLAVLLGGCASEPAPRDISGVWINQGAIDEAAKGGNLREALLANGPNLEWDIDAKNAKANYTNGFEWVEGKLTPGHKGAWQVAVYGSSAIELDVQGAELVQAASDADPQQSFVRTPLKLSSDAPLGTNFEYALKAAYLGGQWRVISGLGQGNTVTFMPDGQVKGLPNNNAYALCMAGDCASMSGEYDSLWLQQDEIGAAHIFVRNGNRLEIFQALDSAKPDEMPQLYPGKQEWVLEKQPAM</sequence>